<dbReference type="AlphaFoldDB" id="A0A239HAM9"/>
<name>A0A239HAM9_9BACT</name>
<gene>
    <name evidence="1" type="ORF">SAMN06295967_1282</name>
</gene>
<dbReference type="EMBL" id="FZOK01000028">
    <property type="protein sequence ID" value="SNS77304.1"/>
    <property type="molecule type" value="Genomic_DNA"/>
</dbReference>
<reference evidence="2" key="1">
    <citation type="submission" date="2017-06" db="EMBL/GenBank/DDBJ databases">
        <authorList>
            <person name="Varghese N."/>
            <person name="Submissions S."/>
        </authorList>
    </citation>
    <scope>NUCLEOTIDE SEQUENCE [LARGE SCALE GENOMIC DNA]</scope>
    <source>
        <strain evidence="2">5C</strain>
    </source>
</reference>
<evidence type="ECO:0000313" key="2">
    <source>
        <dbReference type="Proteomes" id="UP000198480"/>
    </source>
</evidence>
<keyword evidence="2" id="KW-1185">Reference proteome</keyword>
<accession>A0A239HAM9</accession>
<protein>
    <submittedName>
        <fullName evidence="1">Uncharacterized protein</fullName>
    </submittedName>
</protein>
<sequence length="133" mass="15786">MILYCVYKFVLNMINVLIIEAYESYKNNLVEYFELRNCRVFSLDRCGALFISIPDLTIDLVICDFDQEFEFGLNDFRQLIKLDFIKSSYIFLLSTKFKSLSEIFELKVYHDQMYLIEGKRLSDIGLLINRLGM</sequence>
<proteinExistence type="predicted"/>
<dbReference type="Proteomes" id="UP000198480">
    <property type="component" value="Unassembled WGS sequence"/>
</dbReference>
<evidence type="ECO:0000313" key="1">
    <source>
        <dbReference type="EMBL" id="SNS77304.1"/>
    </source>
</evidence>
<organism evidence="1 2">
    <name type="scientific">Belliella buryatensis</name>
    <dbReference type="NCBI Taxonomy" id="1500549"/>
    <lineage>
        <taxon>Bacteria</taxon>
        <taxon>Pseudomonadati</taxon>
        <taxon>Bacteroidota</taxon>
        <taxon>Cytophagia</taxon>
        <taxon>Cytophagales</taxon>
        <taxon>Cyclobacteriaceae</taxon>
        <taxon>Belliella</taxon>
    </lineage>
</organism>